<organism evidence="3 4">
    <name type="scientific">Sphingomonas vulcanisoli</name>
    <dbReference type="NCBI Taxonomy" id="1658060"/>
    <lineage>
        <taxon>Bacteria</taxon>
        <taxon>Pseudomonadati</taxon>
        <taxon>Pseudomonadota</taxon>
        <taxon>Alphaproteobacteria</taxon>
        <taxon>Sphingomonadales</taxon>
        <taxon>Sphingomonadaceae</taxon>
        <taxon>Sphingomonas</taxon>
    </lineage>
</organism>
<keyword evidence="4" id="KW-1185">Reference proteome</keyword>
<dbReference type="Proteomes" id="UP000727456">
    <property type="component" value="Unassembled WGS sequence"/>
</dbReference>
<dbReference type="NCBIfam" id="NF006588">
    <property type="entry name" value="PRK09120.1"/>
    <property type="match status" value="1"/>
</dbReference>
<dbReference type="RefSeq" id="WP_208408654.1">
    <property type="nucleotide sequence ID" value="NZ_JAAOZC010000004.1"/>
</dbReference>
<dbReference type="EMBL" id="JAAOZC010000004">
    <property type="protein sequence ID" value="NIJ08486.1"/>
    <property type="molecule type" value="Genomic_DNA"/>
</dbReference>
<dbReference type="InterPro" id="IPR029045">
    <property type="entry name" value="ClpP/crotonase-like_dom_sf"/>
</dbReference>
<dbReference type="InterPro" id="IPR001753">
    <property type="entry name" value="Enoyl-CoA_hydra/iso"/>
</dbReference>
<dbReference type="InterPro" id="IPR018376">
    <property type="entry name" value="Enoyl-CoA_hyd/isom_CS"/>
</dbReference>
<comment type="similarity">
    <text evidence="1 2">Belongs to the enoyl-CoA hydratase/isomerase family.</text>
</comment>
<evidence type="ECO:0000313" key="4">
    <source>
        <dbReference type="Proteomes" id="UP000727456"/>
    </source>
</evidence>
<dbReference type="SUPFAM" id="SSF52096">
    <property type="entry name" value="ClpP/crotonase"/>
    <property type="match status" value="1"/>
</dbReference>
<sequence length="278" mass="30631">MSKVNEATAPVLVELADGVAWVTLNRPEKRNAMNPALNAMMVETLNTLEENDEVRVVVITGAGESFSAGMDLKEYFRDSDGKPSTARYRTYRAAGEWQWRRLRHFAKPTIAMVNGWCFGGAFTPMIACDLAIAAEEAVFGLSEINWGIIPAGNVTKAVRSVLNHRDGLYYVMTGKTFTGVKAAAMGLVNEAVPLADLRAHTRDLAATLVGMNPVVLRQAKTAFKNVGDMDWEVADDYLMAKQEQGRFQDPERGREQGMRQFLDDKTYKPGLGAYTAKG</sequence>
<dbReference type="PROSITE" id="PS00166">
    <property type="entry name" value="ENOYL_COA_HYDRATASE"/>
    <property type="match status" value="1"/>
</dbReference>
<dbReference type="CDD" id="cd06558">
    <property type="entry name" value="crotonase-like"/>
    <property type="match status" value="1"/>
</dbReference>
<dbReference type="GO" id="GO:0016829">
    <property type="term" value="F:lyase activity"/>
    <property type="evidence" value="ECO:0007669"/>
    <property type="project" value="UniProtKB-KW"/>
</dbReference>
<proteinExistence type="inferred from homology"/>
<reference evidence="3 4" key="1">
    <citation type="submission" date="2020-03" db="EMBL/GenBank/DDBJ databases">
        <title>Genomic Encyclopedia of Type Strains, Phase III (KMG-III): the genomes of soil and plant-associated and newly described type strains.</title>
        <authorList>
            <person name="Whitman W."/>
        </authorList>
    </citation>
    <scope>NUCLEOTIDE SEQUENCE [LARGE SCALE GENOMIC DNA]</scope>
    <source>
        <strain evidence="3 4">CECT 8804</strain>
    </source>
</reference>
<evidence type="ECO:0000256" key="2">
    <source>
        <dbReference type="RuleBase" id="RU003707"/>
    </source>
</evidence>
<dbReference type="Gene3D" id="3.90.226.10">
    <property type="entry name" value="2-enoyl-CoA Hydratase, Chain A, domain 1"/>
    <property type="match status" value="1"/>
</dbReference>
<gene>
    <name evidence="3" type="ORF">FHS31_002103</name>
</gene>
<evidence type="ECO:0000313" key="3">
    <source>
        <dbReference type="EMBL" id="NIJ08486.1"/>
    </source>
</evidence>
<dbReference type="PANTHER" id="PTHR42964:SF1">
    <property type="entry name" value="POLYKETIDE BIOSYNTHESIS ENOYL-COA HYDRATASE PKSH-RELATED"/>
    <property type="match status" value="1"/>
</dbReference>
<dbReference type="Gene3D" id="6.10.250.2850">
    <property type="match status" value="1"/>
</dbReference>
<protein>
    <submittedName>
        <fullName evidence="3">Trans-feruloyl-CoA hydratase/vanillin synthase</fullName>
        <ecNumber evidence="3">4.1.2.41</ecNumber>
        <ecNumber evidence="3">4.2.1.101</ecNumber>
    </submittedName>
</protein>
<dbReference type="PANTHER" id="PTHR42964">
    <property type="entry name" value="ENOYL-COA HYDRATASE"/>
    <property type="match status" value="1"/>
</dbReference>
<comment type="caution">
    <text evidence="3">The sequence shown here is derived from an EMBL/GenBank/DDBJ whole genome shotgun (WGS) entry which is preliminary data.</text>
</comment>
<dbReference type="Pfam" id="PF00378">
    <property type="entry name" value="ECH_1"/>
    <property type="match status" value="1"/>
</dbReference>
<name>A0ABX0TXW5_9SPHN</name>
<dbReference type="EC" id="4.1.2.41" evidence="3"/>
<dbReference type="InterPro" id="IPR051683">
    <property type="entry name" value="Enoyl-CoA_Hydratase/Isomerase"/>
</dbReference>
<accession>A0ABX0TXW5</accession>
<keyword evidence="3" id="KW-0456">Lyase</keyword>
<dbReference type="EC" id="4.2.1.101" evidence="3"/>
<evidence type="ECO:0000256" key="1">
    <source>
        <dbReference type="ARBA" id="ARBA00005254"/>
    </source>
</evidence>